<evidence type="ECO:0000256" key="9">
    <source>
        <dbReference type="ARBA" id="ARBA00022840"/>
    </source>
</evidence>
<protein>
    <recommendedName>
        <fullName evidence="15">Protein kinase domain-containing protein</fullName>
    </recommendedName>
</protein>
<feature type="binding site" evidence="13">
    <location>
        <position position="702"/>
    </location>
    <ligand>
        <name>ATP</name>
        <dbReference type="ChEBI" id="CHEBI:30616"/>
    </ligand>
</feature>
<feature type="compositionally biased region" description="Basic and acidic residues" evidence="14">
    <location>
        <begin position="615"/>
        <end position="627"/>
    </location>
</feature>
<name>A0A803QN74_CANSA</name>
<feature type="region of interest" description="Disordered" evidence="14">
    <location>
        <begin position="570"/>
        <end position="627"/>
    </location>
</feature>
<dbReference type="Gene3D" id="1.10.510.10">
    <property type="entry name" value="Transferase(Phosphotransferase) domain 1"/>
    <property type="match status" value="1"/>
</dbReference>
<dbReference type="PANTHER" id="PTHR47973">
    <property type="entry name" value="CYSTEINE-RICH RECEPTOR-LIKE PROTEIN KINASE 3"/>
    <property type="match status" value="1"/>
</dbReference>
<dbReference type="InterPro" id="IPR025064">
    <property type="entry name" value="DUF4005"/>
</dbReference>
<dbReference type="GO" id="GO:0004674">
    <property type="term" value="F:protein serine/threonine kinase activity"/>
    <property type="evidence" value="ECO:0007669"/>
    <property type="project" value="UniProtKB-KW"/>
</dbReference>
<feature type="compositionally biased region" description="Basic and acidic residues" evidence="14">
    <location>
        <begin position="570"/>
        <end position="581"/>
    </location>
</feature>
<dbReference type="PROSITE" id="PS50096">
    <property type="entry name" value="IQ"/>
    <property type="match status" value="1"/>
</dbReference>
<feature type="compositionally biased region" description="Polar residues" evidence="14">
    <location>
        <begin position="588"/>
        <end position="599"/>
    </location>
</feature>
<evidence type="ECO:0000313" key="17">
    <source>
        <dbReference type="Proteomes" id="UP000596661"/>
    </source>
</evidence>
<evidence type="ECO:0000313" key="16">
    <source>
        <dbReference type="EnsemblPlants" id="cds.evm.model.10.291"/>
    </source>
</evidence>
<dbReference type="EMBL" id="UZAU01000790">
    <property type="status" value="NOT_ANNOTATED_CDS"/>
    <property type="molecule type" value="Genomic_DNA"/>
</dbReference>
<feature type="compositionally biased region" description="Basic and acidic residues" evidence="14">
    <location>
        <begin position="251"/>
        <end position="261"/>
    </location>
</feature>
<dbReference type="Proteomes" id="UP000596661">
    <property type="component" value="Unassembled WGS sequence"/>
</dbReference>
<comment type="subcellular location">
    <subcellularLocation>
        <location evidence="1">Cell membrane</location>
        <topology evidence="1">Single-pass membrane protein</topology>
    </subcellularLocation>
</comment>
<dbReference type="AlphaFoldDB" id="A0A803QN74"/>
<dbReference type="Gene3D" id="3.30.200.20">
    <property type="entry name" value="Phosphorylase Kinase, domain 1"/>
    <property type="match status" value="1"/>
</dbReference>
<keyword evidence="3" id="KW-0723">Serine/threonine-protein kinase</keyword>
<keyword evidence="5" id="KW-0812">Transmembrane</keyword>
<keyword evidence="6" id="KW-0732">Signal</keyword>
<dbReference type="InterPro" id="IPR008271">
    <property type="entry name" value="Ser/Thr_kinase_AS"/>
</dbReference>
<feature type="domain" description="Protein kinase" evidence="15">
    <location>
        <begin position="664"/>
        <end position="953"/>
    </location>
</feature>
<dbReference type="Pfam" id="PF13178">
    <property type="entry name" value="DUF4005"/>
    <property type="match status" value="1"/>
</dbReference>
<keyword evidence="11" id="KW-0472">Membrane</keyword>
<evidence type="ECO:0000256" key="6">
    <source>
        <dbReference type="ARBA" id="ARBA00022729"/>
    </source>
</evidence>
<evidence type="ECO:0000256" key="7">
    <source>
        <dbReference type="ARBA" id="ARBA00022741"/>
    </source>
</evidence>
<keyword evidence="8" id="KW-0418">Kinase</keyword>
<keyword evidence="12" id="KW-1015">Disulfide bond</keyword>
<keyword evidence="9 13" id="KW-0067">ATP-binding</keyword>
<accession>A0A803QN74</accession>
<dbReference type="PROSITE" id="PS00107">
    <property type="entry name" value="PROTEIN_KINASE_ATP"/>
    <property type="match status" value="1"/>
</dbReference>
<dbReference type="Gramene" id="evm.model.10.291">
    <property type="protein sequence ID" value="cds.evm.model.10.291"/>
    <property type="gene ID" value="evm.TU.10.291"/>
</dbReference>
<dbReference type="FunFam" id="1.10.510.10:FF:000468">
    <property type="entry name" value="PTI1-like tyrosine-protein kinase 3"/>
    <property type="match status" value="1"/>
</dbReference>
<evidence type="ECO:0000256" key="5">
    <source>
        <dbReference type="ARBA" id="ARBA00022692"/>
    </source>
</evidence>
<dbReference type="GO" id="GO:0051707">
    <property type="term" value="P:response to other organism"/>
    <property type="evidence" value="ECO:0007669"/>
    <property type="project" value="UniProtKB-ARBA"/>
</dbReference>
<keyword evidence="10" id="KW-1133">Transmembrane helix</keyword>
<dbReference type="PROSITE" id="PS50011">
    <property type="entry name" value="PROTEIN_KINASE_DOM"/>
    <property type="match status" value="1"/>
</dbReference>
<evidence type="ECO:0000256" key="10">
    <source>
        <dbReference type="ARBA" id="ARBA00022989"/>
    </source>
</evidence>
<proteinExistence type="predicted"/>
<evidence type="ECO:0000256" key="4">
    <source>
        <dbReference type="ARBA" id="ARBA00022679"/>
    </source>
</evidence>
<evidence type="ECO:0000256" key="8">
    <source>
        <dbReference type="ARBA" id="ARBA00022777"/>
    </source>
</evidence>
<dbReference type="InterPro" id="IPR000719">
    <property type="entry name" value="Prot_kinase_dom"/>
</dbReference>
<dbReference type="InterPro" id="IPR001245">
    <property type="entry name" value="Ser-Thr/Tyr_kinase_cat_dom"/>
</dbReference>
<keyword evidence="7 13" id="KW-0547">Nucleotide-binding</keyword>
<evidence type="ECO:0000256" key="14">
    <source>
        <dbReference type="SAM" id="MobiDB-lite"/>
    </source>
</evidence>
<feature type="region of interest" description="Disordered" evidence="14">
    <location>
        <begin position="427"/>
        <end position="457"/>
    </location>
</feature>
<sequence>MGKTPTKWLKNLLLGKKSSKSNLSKGREVLKSSNKGEQLVSSKLPVPDVNVDAPIISSVLVGPIASNELGSEIEASAKLQNDEAITMSAKEDGSTEAANCSESPEDAEQIRLKQAATKAQARREFRSLKGLIVLQAHVRGHLVRRQAVSTLSCVKGIVKFQTLVRHHKGAIYSNFKGVGTSTEVTRLSKNAFVSNLLDSLPTAVPLHLQYDSREPNSGTLWLERWTISRFWKPFSEQKENSELKSRRKHESSRSIETEQDKSKKRSSRLSSAKVEIGSDSEKRNRNPRKVLSLPVNSVQEHSQNETRKVKTSLRKATDPSKERSDQFEVQNAQPKRKMRKPLGSAAPDISEPEAKVCDSTEKLKDIEVVAPNQSELEDLELHKFDNPGDNCQSSISLQPIEIMGKNEDIKELNQELSCKDDCIRNDSQKTSERRASLPPKFDPQENVVHDTPKLPSYMAPTESAKARLRGQGSPRLSRDVVEKNALLRRHSLSSSTNSMLTSLSPRASKLVQVTGKGVIRGDRSLSSSRDGGGLSKPRVFQPNINREIRSLNGTNVKTCPISLREAKHNKLHESTRDEKHSLTRRPKNSSFVSSNTNIAKGTEQYKRPGTGKRPSSIEKVKKKNSDDVELKKEHVGSNVAHHDNISYKVPCFPYSILRKATQNFSKKNLIGEGGFGDVHKGYVTYCTMNHAKPNEGKPVAVKRLIHRSSQGPEAWKTEVDILGILNHPHVVQLLGCCNEGNHRILVYEYMTKGSLDTFLLRENREELHWRRRVQIAIGAASGLAYLHTHGKPIIHRDIKASNVLLDSHFNAKISDFGLAKYGPEDENDHLSTKVIGSRGYFAPEYFYRGHLTIKADVYSFGVVLLEILSGSCAEKRCSKGIPEDLIEKTKYLLCRNTKPELHTVMDKQLGNIPMEEAQIFAELAYQCLSQNPESRPTMGEVVAGLEQLQHSKVGASTLHNSMVARFSAWPPPSSKRSSR</sequence>
<dbReference type="SMART" id="SM00220">
    <property type="entry name" value="S_TKc"/>
    <property type="match status" value="1"/>
</dbReference>
<dbReference type="SUPFAM" id="SSF56112">
    <property type="entry name" value="Protein kinase-like (PK-like)"/>
    <property type="match status" value="1"/>
</dbReference>
<evidence type="ECO:0000256" key="2">
    <source>
        <dbReference type="ARBA" id="ARBA00022475"/>
    </source>
</evidence>
<evidence type="ECO:0000256" key="3">
    <source>
        <dbReference type="ARBA" id="ARBA00022527"/>
    </source>
</evidence>
<keyword evidence="17" id="KW-1185">Reference proteome</keyword>
<dbReference type="GO" id="GO:0005886">
    <property type="term" value="C:plasma membrane"/>
    <property type="evidence" value="ECO:0007669"/>
    <property type="project" value="UniProtKB-SubCell"/>
</dbReference>
<evidence type="ECO:0000256" key="1">
    <source>
        <dbReference type="ARBA" id="ARBA00004162"/>
    </source>
</evidence>
<evidence type="ECO:0000259" key="15">
    <source>
        <dbReference type="PROSITE" id="PS50011"/>
    </source>
</evidence>
<organism evidence="16 17">
    <name type="scientific">Cannabis sativa</name>
    <name type="common">Hemp</name>
    <name type="synonym">Marijuana</name>
    <dbReference type="NCBI Taxonomy" id="3483"/>
    <lineage>
        <taxon>Eukaryota</taxon>
        <taxon>Viridiplantae</taxon>
        <taxon>Streptophyta</taxon>
        <taxon>Embryophyta</taxon>
        <taxon>Tracheophyta</taxon>
        <taxon>Spermatophyta</taxon>
        <taxon>Magnoliopsida</taxon>
        <taxon>eudicotyledons</taxon>
        <taxon>Gunneridae</taxon>
        <taxon>Pentapetalae</taxon>
        <taxon>rosids</taxon>
        <taxon>fabids</taxon>
        <taxon>Rosales</taxon>
        <taxon>Cannabaceae</taxon>
        <taxon>Cannabis</taxon>
    </lineage>
</organism>
<reference evidence="16" key="1">
    <citation type="submission" date="2021-03" db="UniProtKB">
        <authorList>
            <consortium name="EnsemblPlants"/>
        </authorList>
    </citation>
    <scope>IDENTIFICATION</scope>
</reference>
<feature type="compositionally biased region" description="Basic and acidic residues" evidence="14">
    <location>
        <begin position="315"/>
        <end position="326"/>
    </location>
</feature>
<feature type="region of interest" description="Disordered" evidence="14">
    <location>
        <begin position="238"/>
        <end position="358"/>
    </location>
</feature>
<evidence type="ECO:0000256" key="13">
    <source>
        <dbReference type="PROSITE-ProRule" id="PRU10141"/>
    </source>
</evidence>
<dbReference type="InterPro" id="IPR017441">
    <property type="entry name" value="Protein_kinase_ATP_BS"/>
</dbReference>
<dbReference type="PROSITE" id="PS00108">
    <property type="entry name" value="PROTEIN_KINASE_ST"/>
    <property type="match status" value="1"/>
</dbReference>
<keyword evidence="2" id="KW-1003">Cell membrane</keyword>
<keyword evidence="4" id="KW-0808">Transferase</keyword>
<dbReference type="EnsemblPlants" id="evm.model.10.291">
    <property type="protein sequence ID" value="cds.evm.model.10.291"/>
    <property type="gene ID" value="evm.TU.10.291"/>
</dbReference>
<evidence type="ECO:0000256" key="11">
    <source>
        <dbReference type="ARBA" id="ARBA00023136"/>
    </source>
</evidence>
<dbReference type="InterPro" id="IPR052059">
    <property type="entry name" value="CR_Ser/Thr_kinase"/>
</dbReference>
<dbReference type="GO" id="GO:0005524">
    <property type="term" value="F:ATP binding"/>
    <property type="evidence" value="ECO:0007669"/>
    <property type="project" value="UniProtKB-UniRule"/>
</dbReference>
<evidence type="ECO:0000256" key="12">
    <source>
        <dbReference type="ARBA" id="ARBA00023157"/>
    </source>
</evidence>
<dbReference type="Pfam" id="PF07714">
    <property type="entry name" value="PK_Tyr_Ser-Thr"/>
    <property type="match status" value="1"/>
</dbReference>
<dbReference type="InterPro" id="IPR011009">
    <property type="entry name" value="Kinase-like_dom_sf"/>
</dbReference>